<dbReference type="PANTHER" id="PTHR43591:SF31">
    <property type="entry name" value="LAEA-LIKE, PUTATIVE (AFU_ORTHOLOGUE AFUA_8G01930)-RELATED"/>
    <property type="match status" value="1"/>
</dbReference>
<dbReference type="STRING" id="5098.A0A507R7I6"/>
<sequence length="308" mass="35171">MSRLPCGSLSDRDDARVNPSAEKPPSTGLLAKAISNKSPADIGFQLPFSSAFVPNDEKEQDRLDLTHHIHRLLLDGELHLAPIKNPRRVLDIGTGTGIWAIDFADEHPESEAPPNCRFEIDDYEQDWHYSLPFDYIHARDLDGSVKDYDRLFSQAYRNLAPGGYFEIVSIHLITTSDDGTHLNAKNFVENHELIYEASRKFGKVLKTGPEWKDKLIKAGFVDVHEKISKVPQSPWPKDPKLKEIGRYHQVNVLEGVAPYTYALFTRVLGWERAEIEVFLANVRKEVKDLSNHIYTKQRIVYGRKPEEK</sequence>
<name>A0A507R7I6_MONPU</name>
<dbReference type="GO" id="GO:0008168">
    <property type="term" value="F:methyltransferase activity"/>
    <property type="evidence" value="ECO:0007669"/>
    <property type="project" value="TreeGrafter"/>
</dbReference>
<dbReference type="CDD" id="cd02440">
    <property type="entry name" value="AdoMet_MTases"/>
    <property type="match status" value="1"/>
</dbReference>
<dbReference type="PANTHER" id="PTHR43591">
    <property type="entry name" value="METHYLTRANSFERASE"/>
    <property type="match status" value="1"/>
</dbReference>
<dbReference type="EMBL" id="VIFY01000003">
    <property type="protein sequence ID" value="TQB77161.1"/>
    <property type="molecule type" value="Genomic_DNA"/>
</dbReference>
<keyword evidence="3" id="KW-1185">Reference proteome</keyword>
<gene>
    <name evidence="2" type="ORF">MPDQ_004561</name>
</gene>
<comment type="caution">
    <text evidence="2">The sequence shown here is derived from an EMBL/GenBank/DDBJ whole genome shotgun (WGS) entry which is preliminary data.</text>
</comment>
<feature type="region of interest" description="Disordered" evidence="1">
    <location>
        <begin position="1"/>
        <end position="28"/>
    </location>
</feature>
<dbReference type="Gene3D" id="3.40.50.150">
    <property type="entry name" value="Vaccinia Virus protein VP39"/>
    <property type="match status" value="1"/>
</dbReference>
<dbReference type="Proteomes" id="UP000319663">
    <property type="component" value="Unassembled WGS sequence"/>
</dbReference>
<evidence type="ECO:0008006" key="4">
    <source>
        <dbReference type="Google" id="ProtNLM"/>
    </source>
</evidence>
<reference evidence="2 3" key="1">
    <citation type="submission" date="2019-06" db="EMBL/GenBank/DDBJ databases">
        <title>Wine fermentation using esterase from Monascus purpureus.</title>
        <authorList>
            <person name="Geng C."/>
            <person name="Zhang Y."/>
        </authorList>
    </citation>
    <scope>NUCLEOTIDE SEQUENCE [LARGE SCALE GENOMIC DNA]</scope>
    <source>
        <strain evidence="2">HQ1</strain>
    </source>
</reference>
<protein>
    <recommendedName>
        <fullName evidence="4">Methyltransferase domain-containing protein</fullName>
    </recommendedName>
</protein>
<accession>A0A507R7I6</accession>
<dbReference type="Pfam" id="PF13489">
    <property type="entry name" value="Methyltransf_23"/>
    <property type="match status" value="1"/>
</dbReference>
<dbReference type="SUPFAM" id="SSF53335">
    <property type="entry name" value="S-adenosyl-L-methionine-dependent methyltransferases"/>
    <property type="match status" value="1"/>
</dbReference>
<dbReference type="AlphaFoldDB" id="A0A507R7I6"/>
<organism evidence="2 3">
    <name type="scientific">Monascus purpureus</name>
    <name type="common">Red mold</name>
    <name type="synonym">Monascus anka</name>
    <dbReference type="NCBI Taxonomy" id="5098"/>
    <lineage>
        <taxon>Eukaryota</taxon>
        <taxon>Fungi</taxon>
        <taxon>Dikarya</taxon>
        <taxon>Ascomycota</taxon>
        <taxon>Pezizomycotina</taxon>
        <taxon>Eurotiomycetes</taxon>
        <taxon>Eurotiomycetidae</taxon>
        <taxon>Eurotiales</taxon>
        <taxon>Aspergillaceae</taxon>
        <taxon>Monascus</taxon>
    </lineage>
</organism>
<evidence type="ECO:0000256" key="1">
    <source>
        <dbReference type="SAM" id="MobiDB-lite"/>
    </source>
</evidence>
<proteinExistence type="predicted"/>
<evidence type="ECO:0000313" key="3">
    <source>
        <dbReference type="Proteomes" id="UP000319663"/>
    </source>
</evidence>
<dbReference type="InterPro" id="IPR029063">
    <property type="entry name" value="SAM-dependent_MTases_sf"/>
</dbReference>
<evidence type="ECO:0000313" key="2">
    <source>
        <dbReference type="EMBL" id="TQB77161.1"/>
    </source>
</evidence>